<gene>
    <name evidence="2" type="ORF">PCAL00307_LOCUS17187</name>
</gene>
<dbReference type="AlphaFoldDB" id="A0A7S4A2N1"/>
<proteinExistence type="predicted"/>
<feature type="compositionally biased region" description="Low complexity" evidence="1">
    <location>
        <begin position="222"/>
        <end position="238"/>
    </location>
</feature>
<accession>A0A7S4A2N1</accession>
<evidence type="ECO:0000256" key="1">
    <source>
        <dbReference type="SAM" id="MobiDB-lite"/>
    </source>
</evidence>
<dbReference type="SUPFAM" id="SSF56436">
    <property type="entry name" value="C-type lectin-like"/>
    <property type="match status" value="1"/>
</dbReference>
<protein>
    <recommendedName>
        <fullName evidence="3">C-type lectin domain-containing protein</fullName>
    </recommendedName>
</protein>
<evidence type="ECO:0008006" key="3">
    <source>
        <dbReference type="Google" id="ProtNLM"/>
    </source>
</evidence>
<organism evidence="2">
    <name type="scientific">Pelagomonas calceolata</name>
    <dbReference type="NCBI Taxonomy" id="35677"/>
    <lineage>
        <taxon>Eukaryota</taxon>
        <taxon>Sar</taxon>
        <taxon>Stramenopiles</taxon>
        <taxon>Ochrophyta</taxon>
        <taxon>Pelagophyceae</taxon>
        <taxon>Pelagomonadales</taxon>
        <taxon>Pelagomonadaceae</taxon>
        <taxon>Pelagomonas</taxon>
    </lineage>
</organism>
<dbReference type="InterPro" id="IPR016186">
    <property type="entry name" value="C-type_lectin-like/link_sf"/>
</dbReference>
<name>A0A7S4A2N1_9STRA</name>
<reference evidence="2" key="1">
    <citation type="submission" date="2021-01" db="EMBL/GenBank/DDBJ databases">
        <authorList>
            <person name="Corre E."/>
            <person name="Pelletier E."/>
            <person name="Niang G."/>
            <person name="Scheremetjew M."/>
            <person name="Finn R."/>
            <person name="Kale V."/>
            <person name="Holt S."/>
            <person name="Cochrane G."/>
            <person name="Meng A."/>
            <person name="Brown T."/>
            <person name="Cohen L."/>
        </authorList>
    </citation>
    <scope>NUCLEOTIDE SEQUENCE</scope>
    <source>
        <strain evidence="2">CCMP1756</strain>
    </source>
</reference>
<dbReference type="EMBL" id="HBIW01020007">
    <property type="protein sequence ID" value="CAE0701751.1"/>
    <property type="molecule type" value="Transcribed_RNA"/>
</dbReference>
<sequence>MRVEGGRNTCRHTDENSCPAGFDIWVPRSYAHAFAVVEATGGQDLQHHNFLVGIYRDEDGCGSCQDYAMNSDAMATYSGVGWQSVAGDPWFMRSSTYSEPNGDYEAGCWLGTHGWTENEGFEFFDYWCRNCRSSYLCSRNGAKPVPTPAPTTAAPTATPAPTPAPTTATPTATLAPIHEGENVRVTTSGSFVHVDQAKSFDDARAYCRAHYHDLASIHSSSENAAVAAAATSTSGRSTISRERSGAPSRR</sequence>
<dbReference type="Gene3D" id="3.10.100.10">
    <property type="entry name" value="Mannose-Binding Protein A, subunit A"/>
    <property type="match status" value="1"/>
</dbReference>
<evidence type="ECO:0000313" key="2">
    <source>
        <dbReference type="EMBL" id="CAE0701751.1"/>
    </source>
</evidence>
<feature type="region of interest" description="Disordered" evidence="1">
    <location>
        <begin position="222"/>
        <end position="250"/>
    </location>
</feature>
<dbReference type="InterPro" id="IPR016187">
    <property type="entry name" value="CTDL_fold"/>
</dbReference>
<feature type="region of interest" description="Disordered" evidence="1">
    <location>
        <begin position="142"/>
        <end position="171"/>
    </location>
</feature>